<dbReference type="PANTHER" id="PTHR23506:SF26">
    <property type="entry name" value="MFS-TYPE TRANSPORTER SLC18B1"/>
    <property type="match status" value="1"/>
</dbReference>
<feature type="transmembrane region" description="Helical" evidence="6">
    <location>
        <begin position="111"/>
        <end position="131"/>
    </location>
</feature>
<gene>
    <name evidence="8" type="ORF">CLEP1334_LOCUS30102</name>
</gene>
<evidence type="ECO:0000256" key="4">
    <source>
        <dbReference type="ARBA" id="ARBA00022989"/>
    </source>
</evidence>
<protein>
    <recommendedName>
        <fullName evidence="9">Major facilitator superfamily (MFS) profile domain-containing protein</fullName>
    </recommendedName>
</protein>
<evidence type="ECO:0000256" key="7">
    <source>
        <dbReference type="SAM" id="SignalP"/>
    </source>
</evidence>
<dbReference type="InterPro" id="IPR011701">
    <property type="entry name" value="MFS"/>
</dbReference>
<proteinExistence type="predicted"/>
<evidence type="ECO:0008006" key="9">
    <source>
        <dbReference type="Google" id="ProtNLM"/>
    </source>
</evidence>
<dbReference type="Gene3D" id="1.20.1250.20">
    <property type="entry name" value="MFS general substrate transporter like domains"/>
    <property type="match status" value="1"/>
</dbReference>
<evidence type="ECO:0000256" key="6">
    <source>
        <dbReference type="SAM" id="Phobius"/>
    </source>
</evidence>
<dbReference type="InterPro" id="IPR036259">
    <property type="entry name" value="MFS_trans_sf"/>
</dbReference>
<evidence type="ECO:0000256" key="3">
    <source>
        <dbReference type="ARBA" id="ARBA00022692"/>
    </source>
</evidence>
<dbReference type="PANTHER" id="PTHR23506">
    <property type="entry name" value="GH10249P"/>
    <property type="match status" value="1"/>
</dbReference>
<evidence type="ECO:0000256" key="1">
    <source>
        <dbReference type="ARBA" id="ARBA00004141"/>
    </source>
</evidence>
<dbReference type="GO" id="GO:0022857">
    <property type="term" value="F:transmembrane transporter activity"/>
    <property type="evidence" value="ECO:0007669"/>
    <property type="project" value="InterPro"/>
</dbReference>
<keyword evidence="3 6" id="KW-0812">Transmembrane</keyword>
<reference evidence="8" key="1">
    <citation type="submission" date="2021-01" db="EMBL/GenBank/DDBJ databases">
        <authorList>
            <person name="Corre E."/>
            <person name="Pelletier E."/>
            <person name="Niang G."/>
            <person name="Scheremetjew M."/>
            <person name="Finn R."/>
            <person name="Kale V."/>
            <person name="Holt S."/>
            <person name="Cochrane G."/>
            <person name="Meng A."/>
            <person name="Brown T."/>
            <person name="Cohen L."/>
        </authorList>
    </citation>
    <scope>NUCLEOTIDE SEQUENCE</scope>
    <source>
        <strain evidence="8">RCC1130</strain>
    </source>
</reference>
<keyword evidence="4 6" id="KW-1133">Transmembrane helix</keyword>
<feature type="transmembrane region" description="Helical" evidence="6">
    <location>
        <begin position="69"/>
        <end position="91"/>
    </location>
</feature>
<feature type="chain" id="PRO_5031259521" description="Major facilitator superfamily (MFS) profile domain-containing protein" evidence="7">
    <location>
        <begin position="20"/>
        <end position="258"/>
    </location>
</feature>
<evidence type="ECO:0000313" key="8">
    <source>
        <dbReference type="EMBL" id="CAD8554810.1"/>
    </source>
</evidence>
<evidence type="ECO:0000256" key="5">
    <source>
        <dbReference type="ARBA" id="ARBA00023136"/>
    </source>
</evidence>
<dbReference type="EMBL" id="HBER01060374">
    <property type="protein sequence ID" value="CAD8554810.1"/>
    <property type="molecule type" value="Transcribed_RNA"/>
</dbReference>
<feature type="transmembrane region" description="Helical" evidence="6">
    <location>
        <begin position="196"/>
        <end position="222"/>
    </location>
</feature>
<accession>A0A7S0JM16</accession>
<sequence>MPAIAVPLAVWCLPARAQAAEGLGGWRHLFTRARGTTAASLAASAVVCEALNPILARQLLPLGFSIPQVGLYFAAICFSYTLAAPVCGFLVDRGQSEGRSEYSRLKLLMVYGWAMSMGAHALLGPLSLAAGAPVARSLLAVPLLGASAALLIVPSLPDMQEGLHPDDETGRATVCAAWNGIYSFGSALGPLLSSSLFASIGFCGTCTCLMAIGATAAVMLGARARNDDTSRPASNALTTTLQPDTVQVCAQHLLTHIL</sequence>
<name>A0A7S0JM16_9EUKA</name>
<dbReference type="SUPFAM" id="SSF103473">
    <property type="entry name" value="MFS general substrate transporter"/>
    <property type="match status" value="1"/>
</dbReference>
<dbReference type="AlphaFoldDB" id="A0A7S0JM16"/>
<comment type="subcellular location">
    <subcellularLocation>
        <location evidence="1">Membrane</location>
        <topology evidence="1">Multi-pass membrane protein</topology>
    </subcellularLocation>
</comment>
<keyword evidence="5 6" id="KW-0472">Membrane</keyword>
<keyword evidence="2" id="KW-0813">Transport</keyword>
<dbReference type="Pfam" id="PF07690">
    <property type="entry name" value="MFS_1"/>
    <property type="match status" value="1"/>
</dbReference>
<keyword evidence="7" id="KW-0732">Signal</keyword>
<evidence type="ECO:0000256" key="2">
    <source>
        <dbReference type="ARBA" id="ARBA00022448"/>
    </source>
</evidence>
<dbReference type="InterPro" id="IPR050930">
    <property type="entry name" value="MFS_Vesicular_Transporter"/>
</dbReference>
<dbReference type="GO" id="GO:0016020">
    <property type="term" value="C:membrane"/>
    <property type="evidence" value="ECO:0007669"/>
    <property type="project" value="UniProtKB-SubCell"/>
</dbReference>
<feature type="signal peptide" evidence="7">
    <location>
        <begin position="1"/>
        <end position="19"/>
    </location>
</feature>
<organism evidence="8">
    <name type="scientific">Calcidiscus leptoporus</name>
    <dbReference type="NCBI Taxonomy" id="127549"/>
    <lineage>
        <taxon>Eukaryota</taxon>
        <taxon>Haptista</taxon>
        <taxon>Haptophyta</taxon>
        <taxon>Prymnesiophyceae</taxon>
        <taxon>Coccolithales</taxon>
        <taxon>Calcidiscaceae</taxon>
        <taxon>Calcidiscus</taxon>
    </lineage>
</organism>